<evidence type="ECO:0000259" key="7">
    <source>
        <dbReference type="Pfam" id="PF06271"/>
    </source>
</evidence>
<dbReference type="Pfam" id="PF06271">
    <property type="entry name" value="RDD"/>
    <property type="match status" value="1"/>
</dbReference>
<dbReference type="EMBL" id="PZHR01000030">
    <property type="protein sequence ID" value="PTK59048.1"/>
    <property type="molecule type" value="Genomic_DNA"/>
</dbReference>
<evidence type="ECO:0000256" key="1">
    <source>
        <dbReference type="ARBA" id="ARBA00004651"/>
    </source>
</evidence>
<dbReference type="AlphaFoldDB" id="A0A2T4SAJ4"/>
<organism evidence="8 10">
    <name type="scientific">Staphylococcus nepalensis</name>
    <dbReference type="NCBI Taxonomy" id="214473"/>
    <lineage>
        <taxon>Bacteria</taxon>
        <taxon>Bacillati</taxon>
        <taxon>Bacillota</taxon>
        <taxon>Bacilli</taxon>
        <taxon>Bacillales</taxon>
        <taxon>Staphylococcaceae</taxon>
        <taxon>Staphylococcus</taxon>
    </lineage>
</organism>
<protein>
    <submittedName>
        <fullName evidence="8">RDD family protein</fullName>
    </submittedName>
</protein>
<keyword evidence="5 6" id="KW-0472">Membrane</keyword>
<dbReference type="InterPro" id="IPR051791">
    <property type="entry name" value="Pra-immunoreactive"/>
</dbReference>
<dbReference type="PANTHER" id="PTHR36115:SF9">
    <property type="entry name" value="LMO1584 PROTEIN"/>
    <property type="match status" value="1"/>
</dbReference>
<dbReference type="PANTHER" id="PTHR36115">
    <property type="entry name" value="PROLINE-RICH ANTIGEN HOMOLOG-RELATED"/>
    <property type="match status" value="1"/>
</dbReference>
<keyword evidence="2" id="KW-1003">Cell membrane</keyword>
<dbReference type="GO" id="GO:0005886">
    <property type="term" value="C:plasma membrane"/>
    <property type="evidence" value="ECO:0007669"/>
    <property type="project" value="UniProtKB-SubCell"/>
</dbReference>
<feature type="transmembrane region" description="Helical" evidence="6">
    <location>
        <begin position="41"/>
        <end position="62"/>
    </location>
</feature>
<feature type="transmembrane region" description="Helical" evidence="6">
    <location>
        <begin position="74"/>
        <end position="93"/>
    </location>
</feature>
<evidence type="ECO:0000256" key="3">
    <source>
        <dbReference type="ARBA" id="ARBA00022692"/>
    </source>
</evidence>
<dbReference type="OrthoDB" id="9793824at2"/>
<keyword evidence="3 6" id="KW-0812">Transmembrane</keyword>
<comment type="subcellular location">
    <subcellularLocation>
        <location evidence="1">Cell membrane</location>
        <topology evidence="1">Multi-pass membrane protein</topology>
    </subcellularLocation>
</comment>
<evidence type="ECO:0000313" key="8">
    <source>
        <dbReference type="EMBL" id="PTK59048.1"/>
    </source>
</evidence>
<evidence type="ECO:0000313" key="9">
    <source>
        <dbReference type="EMBL" id="SUM54862.1"/>
    </source>
</evidence>
<evidence type="ECO:0000256" key="4">
    <source>
        <dbReference type="ARBA" id="ARBA00022989"/>
    </source>
</evidence>
<evidence type="ECO:0000256" key="6">
    <source>
        <dbReference type="SAM" id="Phobius"/>
    </source>
</evidence>
<evidence type="ECO:0000313" key="10">
    <source>
        <dbReference type="Proteomes" id="UP000240400"/>
    </source>
</evidence>
<proteinExistence type="predicted"/>
<dbReference type="Proteomes" id="UP000240400">
    <property type="component" value="Unassembled WGS sequence"/>
</dbReference>
<sequence length="183" mass="21833">MDKHTNEEAVQNDSKNHTSEIETLYHQQLAKSLYAGFGIRFWSFIIDLLIIFGLHSLVLKPIYQFTNIDEMKLWIDYFSIGHMLDALIFYIYFVLMTKFFKQTIGKMICNIRVERLDRQPLSWSDVLFREWIGRIISGVMFNLPYLVTLFTDKHRGIHDFFANTVVIKNKFEKIFYLKESNKL</sequence>
<dbReference type="EMBL" id="UHDS01000001">
    <property type="protein sequence ID" value="SUM54862.1"/>
    <property type="molecule type" value="Genomic_DNA"/>
</dbReference>
<feature type="domain" description="RDD" evidence="7">
    <location>
        <begin position="34"/>
        <end position="163"/>
    </location>
</feature>
<reference evidence="9 11" key="3">
    <citation type="submission" date="2018-06" db="EMBL/GenBank/DDBJ databases">
        <authorList>
            <consortium name="Pathogen Informatics"/>
            <person name="Doyle S."/>
        </authorList>
    </citation>
    <scope>NUCLEOTIDE SEQUENCE [LARGE SCALE GENOMIC DNA]</scope>
    <source>
        <strain evidence="9 11">NCTC13834</strain>
    </source>
</reference>
<evidence type="ECO:0000256" key="5">
    <source>
        <dbReference type="ARBA" id="ARBA00023136"/>
    </source>
</evidence>
<keyword evidence="4 6" id="KW-1133">Transmembrane helix</keyword>
<evidence type="ECO:0000313" key="11">
    <source>
        <dbReference type="Proteomes" id="UP000254412"/>
    </source>
</evidence>
<name>A0A2T4SAJ4_9STAP</name>
<accession>A0A2T4SAJ4</accession>
<reference evidence="8 10" key="1">
    <citation type="journal article" date="2016" name="Front. Microbiol.">
        <title>Comprehensive Phylogenetic Analysis of Bovine Non-aureus Staphylococci Species Based on Whole-Genome Sequencing.</title>
        <authorList>
            <person name="Naushad S."/>
            <person name="Barkema H.W."/>
            <person name="Luby C."/>
            <person name="Condas L.A."/>
            <person name="Nobrega D.B."/>
            <person name="Carson D.A."/>
            <person name="De Buck J."/>
        </authorList>
    </citation>
    <scope>NUCLEOTIDE SEQUENCE [LARGE SCALE GENOMIC DNA]</scope>
    <source>
        <strain evidence="8 10">SNUC 4337</strain>
    </source>
</reference>
<gene>
    <name evidence="8" type="ORF">BUZ61_07020</name>
    <name evidence="9" type="ORF">NCTC13834_01209</name>
</gene>
<reference evidence="8" key="2">
    <citation type="submission" date="2018-03" db="EMBL/GenBank/DDBJ databases">
        <authorList>
            <person name="Keele B.F."/>
        </authorList>
    </citation>
    <scope>NUCLEOTIDE SEQUENCE</scope>
    <source>
        <strain evidence="8">SNUC 4337</strain>
    </source>
</reference>
<dbReference type="Proteomes" id="UP000254412">
    <property type="component" value="Unassembled WGS sequence"/>
</dbReference>
<dbReference type="RefSeq" id="WP_103373021.1">
    <property type="nucleotide sequence ID" value="NZ_BMCF01000002.1"/>
</dbReference>
<dbReference type="InterPro" id="IPR010432">
    <property type="entry name" value="RDD"/>
</dbReference>
<evidence type="ECO:0000256" key="2">
    <source>
        <dbReference type="ARBA" id="ARBA00022475"/>
    </source>
</evidence>